<dbReference type="GO" id="GO:0005615">
    <property type="term" value="C:extracellular space"/>
    <property type="evidence" value="ECO:0007669"/>
    <property type="project" value="UniProtKB-UniRule"/>
</dbReference>
<dbReference type="EMBL" id="JABVXQ010000001">
    <property type="protein sequence ID" value="KAF6132204.1"/>
    <property type="molecule type" value="Genomic_DNA"/>
</dbReference>
<keyword evidence="6" id="KW-0145">Chemotaxis</keyword>
<dbReference type="InterPro" id="IPR036048">
    <property type="entry name" value="Interleukin_8-like_sf"/>
</dbReference>
<dbReference type="PANTHER" id="PTHR12015">
    <property type="entry name" value="SMALL INDUCIBLE CYTOKINE A"/>
    <property type="match status" value="1"/>
</dbReference>
<dbReference type="PANTHER" id="PTHR12015:SF198">
    <property type="entry name" value="PLATELET BASIC PROTEIN"/>
    <property type="match status" value="1"/>
</dbReference>
<reference evidence="9 10" key="1">
    <citation type="journal article" date="2020" name="Nature">
        <title>Six reference-quality genomes reveal evolution of bat adaptations.</title>
        <authorList>
            <person name="Jebb D."/>
            <person name="Huang Z."/>
            <person name="Pippel M."/>
            <person name="Hughes G.M."/>
            <person name="Lavrichenko K."/>
            <person name="Devanna P."/>
            <person name="Winkler S."/>
            <person name="Jermiin L.S."/>
            <person name="Skirmuntt E.C."/>
            <person name="Katzourakis A."/>
            <person name="Burkitt-Gray L."/>
            <person name="Ray D.A."/>
            <person name="Sullivan K.A.M."/>
            <person name="Roscito J.G."/>
            <person name="Kirilenko B.M."/>
            <person name="Davalos L.M."/>
            <person name="Corthals A.P."/>
            <person name="Power M.L."/>
            <person name="Jones G."/>
            <person name="Ransome R.D."/>
            <person name="Dechmann D.K.N."/>
            <person name="Locatelli A.G."/>
            <person name="Puechmaille S.J."/>
            <person name="Fedrigo O."/>
            <person name="Jarvis E.D."/>
            <person name="Hiller M."/>
            <person name="Vernes S.C."/>
            <person name="Myers E.W."/>
            <person name="Teeling E.C."/>
        </authorList>
    </citation>
    <scope>NUCLEOTIDE SEQUENCE [LARGE SCALE GENOMIC DNA]</scope>
    <source>
        <strain evidence="9">Bat1K_MPI-CBG_1</strain>
    </source>
</reference>
<dbReference type="InterPro" id="IPR039809">
    <property type="entry name" value="Chemokine_b/g/d"/>
</dbReference>
<keyword evidence="5" id="KW-1015">Disulfide bond</keyword>
<evidence type="ECO:0000256" key="4">
    <source>
        <dbReference type="ARBA" id="ARBA00022525"/>
    </source>
</evidence>
<keyword evidence="4 6" id="KW-0964">Secreted</keyword>
<name>A0A834BK46_9CHIR</name>
<keyword evidence="7" id="KW-1133">Transmembrane helix</keyword>
<dbReference type="Pfam" id="PF00048">
    <property type="entry name" value="IL8"/>
    <property type="match status" value="1"/>
</dbReference>
<dbReference type="InterPro" id="IPR018048">
    <property type="entry name" value="Chemokine_CXC_CS"/>
</dbReference>
<proteinExistence type="inferred from homology"/>
<evidence type="ECO:0000256" key="1">
    <source>
        <dbReference type="ARBA" id="ARBA00004613"/>
    </source>
</evidence>
<dbReference type="GO" id="GO:0006952">
    <property type="term" value="P:defense response"/>
    <property type="evidence" value="ECO:0007669"/>
    <property type="project" value="InterPro"/>
</dbReference>
<dbReference type="InterPro" id="IPR033899">
    <property type="entry name" value="CXC_Chemokine_domain"/>
</dbReference>
<dbReference type="GO" id="GO:0006955">
    <property type="term" value="P:immune response"/>
    <property type="evidence" value="ECO:0007669"/>
    <property type="project" value="InterPro"/>
</dbReference>
<feature type="transmembrane region" description="Helical" evidence="7">
    <location>
        <begin position="20"/>
        <end position="38"/>
    </location>
</feature>
<sequence length="128" mass="13938">MGFRPSTSSSYAHASPLHVLQVLLPLSLLLIALVPSTIGQSKRILGKADIMSVDKELYIELRCRCVKTISSIHPSNIQSVNVIKSGPHCNRVEVIAMLKNEKKICLDPEAPRIRKIVQKILEGGGSAA</sequence>
<evidence type="ECO:0000256" key="5">
    <source>
        <dbReference type="ARBA" id="ARBA00023157"/>
    </source>
</evidence>
<dbReference type="Proteomes" id="UP000664940">
    <property type="component" value="Unassembled WGS sequence"/>
</dbReference>
<dbReference type="SMART" id="SM00199">
    <property type="entry name" value="SCY"/>
    <property type="match status" value="1"/>
</dbReference>
<dbReference type="GO" id="GO:0042119">
    <property type="term" value="P:neutrophil activation"/>
    <property type="evidence" value="ECO:0007669"/>
    <property type="project" value="UniProtKB-ARBA"/>
</dbReference>
<evidence type="ECO:0000313" key="10">
    <source>
        <dbReference type="Proteomes" id="UP000664940"/>
    </source>
</evidence>
<organism evidence="9 10">
    <name type="scientific">Phyllostomus discolor</name>
    <name type="common">pale spear-nosed bat</name>
    <dbReference type="NCBI Taxonomy" id="89673"/>
    <lineage>
        <taxon>Eukaryota</taxon>
        <taxon>Metazoa</taxon>
        <taxon>Chordata</taxon>
        <taxon>Craniata</taxon>
        <taxon>Vertebrata</taxon>
        <taxon>Euteleostomi</taxon>
        <taxon>Mammalia</taxon>
        <taxon>Eutheria</taxon>
        <taxon>Laurasiatheria</taxon>
        <taxon>Chiroptera</taxon>
        <taxon>Yangochiroptera</taxon>
        <taxon>Phyllostomidae</taxon>
        <taxon>Phyllostominae</taxon>
        <taxon>Phyllostomus</taxon>
    </lineage>
</organism>
<comment type="subcellular location">
    <subcellularLocation>
        <location evidence="1 6">Secreted</location>
    </subcellularLocation>
</comment>
<feature type="domain" description="Chemokine interleukin-8-like" evidence="8">
    <location>
        <begin position="60"/>
        <end position="120"/>
    </location>
</feature>
<dbReference type="FunFam" id="2.40.50.40:FF:000004">
    <property type="entry name" value="C-X-C motif chemokine"/>
    <property type="match status" value="1"/>
</dbReference>
<dbReference type="PROSITE" id="PS00471">
    <property type="entry name" value="SMALL_CYTOKINES_CXC"/>
    <property type="match status" value="1"/>
</dbReference>
<dbReference type="AlphaFoldDB" id="A0A834BK46"/>
<dbReference type="Gene3D" id="2.40.50.40">
    <property type="match status" value="1"/>
</dbReference>
<dbReference type="PRINTS" id="PR00437">
    <property type="entry name" value="SMALLCYTKCXC"/>
</dbReference>
<comment type="similarity">
    <text evidence="2 6">Belongs to the intercrine alpha (chemokine CxC) family.</text>
</comment>
<keyword evidence="7" id="KW-0812">Transmembrane</keyword>
<evidence type="ECO:0000256" key="6">
    <source>
        <dbReference type="RuleBase" id="RU361149"/>
    </source>
</evidence>
<comment type="caution">
    <text evidence="9">The sequence shown here is derived from an EMBL/GenBank/DDBJ whole genome shotgun (WGS) entry which is preliminary data.</text>
</comment>
<evidence type="ECO:0000256" key="2">
    <source>
        <dbReference type="ARBA" id="ARBA00010665"/>
    </source>
</evidence>
<keyword evidence="7" id="KW-0472">Membrane</keyword>
<dbReference type="GO" id="GO:0030593">
    <property type="term" value="P:neutrophil chemotaxis"/>
    <property type="evidence" value="ECO:0007669"/>
    <property type="project" value="UniProtKB-ARBA"/>
</dbReference>
<protein>
    <recommendedName>
        <fullName evidence="6">C-X-C motif chemokine</fullName>
    </recommendedName>
</protein>
<evidence type="ECO:0000256" key="3">
    <source>
        <dbReference type="ARBA" id="ARBA00022514"/>
    </source>
</evidence>
<gene>
    <name evidence="9" type="ORF">HJG60_015355</name>
</gene>
<evidence type="ECO:0000256" key="7">
    <source>
        <dbReference type="SAM" id="Phobius"/>
    </source>
</evidence>
<dbReference type="PRINTS" id="PR00436">
    <property type="entry name" value="INTERLEUKIN8"/>
</dbReference>
<accession>A0A834BK46</accession>
<dbReference type="CDD" id="cd00273">
    <property type="entry name" value="Chemokine_CXC"/>
    <property type="match status" value="1"/>
</dbReference>
<keyword evidence="3 6" id="KW-0202">Cytokine</keyword>
<dbReference type="InterPro" id="IPR001089">
    <property type="entry name" value="Chemokine_CXC"/>
</dbReference>
<dbReference type="GO" id="GO:0008009">
    <property type="term" value="F:chemokine activity"/>
    <property type="evidence" value="ECO:0007669"/>
    <property type="project" value="InterPro"/>
</dbReference>
<dbReference type="InterPro" id="IPR001811">
    <property type="entry name" value="Chemokine_IL8-like_dom"/>
</dbReference>
<evidence type="ECO:0000313" key="9">
    <source>
        <dbReference type="EMBL" id="KAF6132204.1"/>
    </source>
</evidence>
<dbReference type="SUPFAM" id="SSF54117">
    <property type="entry name" value="Interleukin 8-like chemokines"/>
    <property type="match status" value="1"/>
</dbReference>
<evidence type="ECO:0000259" key="8">
    <source>
        <dbReference type="SMART" id="SM00199"/>
    </source>
</evidence>